<organism evidence="1 2">
    <name type="scientific">Bifidobacterium longum</name>
    <dbReference type="NCBI Taxonomy" id="216816"/>
    <lineage>
        <taxon>Bacteria</taxon>
        <taxon>Bacillati</taxon>
        <taxon>Actinomycetota</taxon>
        <taxon>Actinomycetes</taxon>
        <taxon>Bifidobacteriales</taxon>
        <taxon>Bifidobacteriaceae</taxon>
        <taxon>Bifidobacterium</taxon>
    </lineage>
</organism>
<reference evidence="1 2" key="1">
    <citation type="submission" date="2018-08" db="EMBL/GenBank/DDBJ databases">
        <title>A genome reference for cultivated species of the human gut microbiota.</title>
        <authorList>
            <person name="Zou Y."/>
            <person name="Xue W."/>
            <person name="Luo G."/>
        </authorList>
    </citation>
    <scope>NUCLEOTIDE SEQUENCE [LARGE SCALE GENOMIC DNA]</scope>
    <source>
        <strain evidence="1 2">AF11-12</strain>
    </source>
</reference>
<comment type="caution">
    <text evidence="1">The sequence shown here is derived from an EMBL/GenBank/DDBJ whole genome shotgun (WGS) entry which is preliminary data.</text>
</comment>
<name>A0A395XUW0_BIFLN</name>
<sequence length="88" mass="10047">MDRSGRVQRVVKYVAGRRELIARTLFVHLDRNEKGEMDVTGIAVNVSRNSNGNSAFYRTDDFDMNPVTQEAVDRVREMVNQDCAKLVD</sequence>
<evidence type="ECO:0000313" key="1">
    <source>
        <dbReference type="EMBL" id="RGW62857.1"/>
    </source>
</evidence>
<accession>A0A395XUW0</accession>
<dbReference type="Proteomes" id="UP000265775">
    <property type="component" value="Unassembled WGS sequence"/>
</dbReference>
<protein>
    <submittedName>
        <fullName evidence="1">Uncharacterized protein</fullName>
    </submittedName>
</protein>
<gene>
    <name evidence="1" type="ORF">DWV59_11475</name>
</gene>
<dbReference type="AlphaFoldDB" id="A0A395XUW0"/>
<proteinExistence type="predicted"/>
<dbReference type="EMBL" id="QSAR01000022">
    <property type="protein sequence ID" value="RGW62857.1"/>
    <property type="molecule type" value="Genomic_DNA"/>
</dbReference>
<evidence type="ECO:0000313" key="2">
    <source>
        <dbReference type="Proteomes" id="UP000265775"/>
    </source>
</evidence>